<dbReference type="InterPro" id="IPR026881">
    <property type="entry name" value="WYL_dom"/>
</dbReference>
<feature type="domain" description="WYL" evidence="1">
    <location>
        <begin position="155"/>
        <end position="215"/>
    </location>
</feature>
<proteinExistence type="predicted"/>
<evidence type="ECO:0000259" key="1">
    <source>
        <dbReference type="Pfam" id="PF13280"/>
    </source>
</evidence>
<dbReference type="InterPro" id="IPR057727">
    <property type="entry name" value="WCX_dom"/>
</dbReference>
<evidence type="ECO:0000313" key="3">
    <source>
        <dbReference type="EMBL" id="CAB4597509.1"/>
    </source>
</evidence>
<name>A0A6J6GCE2_9ZZZZ</name>
<protein>
    <submittedName>
        <fullName evidence="3">Unannotated protein</fullName>
    </submittedName>
</protein>
<dbReference type="InterPro" id="IPR051534">
    <property type="entry name" value="CBASS_pafABC_assoc_protein"/>
</dbReference>
<dbReference type="EMBL" id="CAEZUE010000119">
    <property type="protein sequence ID" value="CAB4597509.1"/>
    <property type="molecule type" value="Genomic_DNA"/>
</dbReference>
<evidence type="ECO:0000259" key="2">
    <source>
        <dbReference type="Pfam" id="PF25583"/>
    </source>
</evidence>
<sequence length="327" mass="36752">MNIRIDKPVPAEERTYCLLLALISEPYGLSKAMIYKSVRGYREDFLSSGVTDALEKKFERDKRELRSMGIPLMTSNHENPADQVYSISESDYEQLSFTDAEISLLTAASAVWSESALSSDARELKIRLLANDVATVAHLEAHAPRIETRDASYPSIANALESNSRIAFNYLKPGQFKPEKRVVSPLALVNYDGRWHLLAHDYERDAERTFLLRRIVGEVQDVRVKESDPPAVDPRPRAGNELIVHLNELWRSLTATVRVAPQTKAAVSLANRKDTVVDGDVYTVHYLDEAVFADELCEYGVEAIVLEPQSLRDAVISRLERLADDHG</sequence>
<organism evidence="3">
    <name type="scientific">freshwater metagenome</name>
    <dbReference type="NCBI Taxonomy" id="449393"/>
    <lineage>
        <taxon>unclassified sequences</taxon>
        <taxon>metagenomes</taxon>
        <taxon>ecological metagenomes</taxon>
    </lineage>
</organism>
<gene>
    <name evidence="3" type="ORF">UFOPK1788_00879</name>
</gene>
<dbReference type="PANTHER" id="PTHR34580:SF3">
    <property type="entry name" value="PROTEIN PAFB"/>
    <property type="match status" value="1"/>
</dbReference>
<accession>A0A6J6GCE2</accession>
<dbReference type="Pfam" id="PF13280">
    <property type="entry name" value="WYL"/>
    <property type="match status" value="1"/>
</dbReference>
<dbReference type="PROSITE" id="PS52050">
    <property type="entry name" value="WYL"/>
    <property type="match status" value="1"/>
</dbReference>
<reference evidence="3" key="1">
    <citation type="submission" date="2020-05" db="EMBL/GenBank/DDBJ databases">
        <authorList>
            <person name="Chiriac C."/>
            <person name="Salcher M."/>
            <person name="Ghai R."/>
            <person name="Kavagutti S V."/>
        </authorList>
    </citation>
    <scope>NUCLEOTIDE SEQUENCE</scope>
</reference>
<feature type="domain" description="WCX" evidence="2">
    <location>
        <begin position="253"/>
        <end position="323"/>
    </location>
</feature>
<dbReference type="PANTHER" id="PTHR34580">
    <property type="match status" value="1"/>
</dbReference>
<dbReference type="Pfam" id="PF25583">
    <property type="entry name" value="WCX"/>
    <property type="match status" value="1"/>
</dbReference>
<dbReference type="AlphaFoldDB" id="A0A6J6GCE2"/>